<organism evidence="2 3">
    <name type="scientific">Flexivirga caeni</name>
    <dbReference type="NCBI Taxonomy" id="2294115"/>
    <lineage>
        <taxon>Bacteria</taxon>
        <taxon>Bacillati</taxon>
        <taxon>Actinomycetota</taxon>
        <taxon>Actinomycetes</taxon>
        <taxon>Micrococcales</taxon>
        <taxon>Dermacoccaceae</taxon>
        <taxon>Flexivirga</taxon>
    </lineage>
</organism>
<dbReference type="GO" id="GO:0005737">
    <property type="term" value="C:cytoplasm"/>
    <property type="evidence" value="ECO:0007669"/>
    <property type="project" value="TreeGrafter"/>
</dbReference>
<feature type="domain" description="FAD dependent oxidoreductase" evidence="1">
    <location>
        <begin position="38"/>
        <end position="392"/>
    </location>
</feature>
<dbReference type="InterPro" id="IPR036188">
    <property type="entry name" value="FAD/NAD-bd_sf"/>
</dbReference>
<comment type="caution">
    <text evidence="2">The sequence shown here is derived from an EMBL/GenBank/DDBJ whole genome shotgun (WGS) entry which is preliminary data.</text>
</comment>
<dbReference type="PANTHER" id="PTHR13847:SF281">
    <property type="entry name" value="FAD DEPENDENT OXIDOREDUCTASE DOMAIN-CONTAINING PROTEIN"/>
    <property type="match status" value="1"/>
</dbReference>
<accession>A0A3M9M853</accession>
<keyword evidence="3" id="KW-1185">Reference proteome</keyword>
<name>A0A3M9M853_9MICO</name>
<dbReference type="Pfam" id="PF01266">
    <property type="entry name" value="DAO"/>
    <property type="match status" value="1"/>
</dbReference>
<evidence type="ECO:0000313" key="2">
    <source>
        <dbReference type="EMBL" id="RNI21385.1"/>
    </source>
</evidence>
<gene>
    <name evidence="2" type="ORF">EFY87_11980</name>
</gene>
<dbReference type="Proteomes" id="UP000271678">
    <property type="component" value="Unassembled WGS sequence"/>
</dbReference>
<protein>
    <submittedName>
        <fullName evidence="2">FAD-dependent oxidoreductase</fullName>
    </submittedName>
</protein>
<dbReference type="EMBL" id="RJJQ01000011">
    <property type="protein sequence ID" value="RNI21385.1"/>
    <property type="molecule type" value="Genomic_DNA"/>
</dbReference>
<dbReference type="PANTHER" id="PTHR13847">
    <property type="entry name" value="SARCOSINE DEHYDROGENASE-RELATED"/>
    <property type="match status" value="1"/>
</dbReference>
<dbReference type="InterPro" id="IPR006076">
    <property type="entry name" value="FAD-dep_OxRdtase"/>
</dbReference>
<dbReference type="RefSeq" id="WP_123271701.1">
    <property type="nucleotide sequence ID" value="NZ_RJJQ01000011.1"/>
</dbReference>
<sequence>MDTIDARISTARRESFWLDTPARPAARAALDGDTSTELAVVGGGFSGLWAAVLAKEADPDREVLLLEGGRIAWAASGRNGGFCAASLTHGRDNGLSRFGAAAQDELDRLGMANLDQIEETVRRYGIDCDFERTGEIDVATESYQLVEEVTEPGSVLLDRQAVRAELDSPTFLGGVWDRRGVALVDPAKLAWGLAAVAERLGVRIVEHTPVRELRRHDHEIELRTDHGVVHAQRVALGTNIFPSLLRRLRLFCVPVYDHVLMTEPLTDEQLASIGWQHRQGFGDSANQFHYYRLSADNRILWGGYDAVYHYGRQLDAAHDDRPETFRKLAEHFDATFPQLAGIGFSHRWGGAIDTCTRFCAFFGSAYDHRVAYALGYTGLGLGATRFGAQVMLDLLDGRDTERTRTPLVQTKPLPFPPEPLASIGIQTTRWSLARADENAGKRNLWLRSLDRLGLGFDS</sequence>
<evidence type="ECO:0000259" key="1">
    <source>
        <dbReference type="Pfam" id="PF01266"/>
    </source>
</evidence>
<evidence type="ECO:0000313" key="3">
    <source>
        <dbReference type="Proteomes" id="UP000271678"/>
    </source>
</evidence>
<proteinExistence type="predicted"/>
<dbReference type="Gene3D" id="3.30.9.10">
    <property type="entry name" value="D-Amino Acid Oxidase, subunit A, domain 2"/>
    <property type="match status" value="1"/>
</dbReference>
<dbReference type="Gene3D" id="3.50.50.60">
    <property type="entry name" value="FAD/NAD(P)-binding domain"/>
    <property type="match status" value="1"/>
</dbReference>
<dbReference type="AlphaFoldDB" id="A0A3M9M853"/>
<dbReference type="OrthoDB" id="9805852at2"/>
<reference evidence="2 3" key="1">
    <citation type="submission" date="2018-11" db="EMBL/GenBank/DDBJ databases">
        <title>Draft genome of Simplicispira Flexivirga sp. BO-16.</title>
        <authorList>
            <person name="Im W.T."/>
        </authorList>
    </citation>
    <scope>NUCLEOTIDE SEQUENCE [LARGE SCALE GENOMIC DNA]</scope>
    <source>
        <strain evidence="2 3">BO-16</strain>
    </source>
</reference>
<dbReference type="SUPFAM" id="SSF51905">
    <property type="entry name" value="FAD/NAD(P)-binding domain"/>
    <property type="match status" value="1"/>
</dbReference>